<keyword evidence="3" id="KW-0808">Transferase</keyword>
<evidence type="ECO:0000256" key="4">
    <source>
        <dbReference type="ARBA" id="ARBA00022695"/>
    </source>
</evidence>
<evidence type="ECO:0000256" key="2">
    <source>
        <dbReference type="ARBA" id="ARBA00008307"/>
    </source>
</evidence>
<dbReference type="InterPro" id="IPR024810">
    <property type="entry name" value="MAB21L/cGLR"/>
</dbReference>
<dbReference type="Proteomes" id="UP001249851">
    <property type="component" value="Unassembled WGS sequence"/>
</dbReference>
<reference evidence="11" key="2">
    <citation type="journal article" date="2023" name="Science">
        <title>Genomic signatures of disease resistance in endangered staghorn corals.</title>
        <authorList>
            <person name="Vollmer S.V."/>
            <person name="Selwyn J.D."/>
            <person name="Despard B.A."/>
            <person name="Roesel C.L."/>
        </authorList>
    </citation>
    <scope>NUCLEOTIDE SEQUENCE</scope>
    <source>
        <strain evidence="11">K2</strain>
    </source>
</reference>
<dbReference type="GO" id="GO:0005524">
    <property type="term" value="F:ATP binding"/>
    <property type="evidence" value="ECO:0007669"/>
    <property type="project" value="UniProtKB-KW"/>
</dbReference>
<dbReference type="GO" id="GO:0046872">
    <property type="term" value="F:metal ion binding"/>
    <property type="evidence" value="ECO:0007669"/>
    <property type="project" value="UniProtKB-KW"/>
</dbReference>
<dbReference type="Pfam" id="PF03281">
    <property type="entry name" value="Mab-21"/>
    <property type="match status" value="1"/>
</dbReference>
<dbReference type="PANTHER" id="PTHR10656:SF42">
    <property type="entry name" value="CYCLIC GMP-AMP SYNTHASE-LIKE PROTEIN-RELATED"/>
    <property type="match status" value="1"/>
</dbReference>
<evidence type="ECO:0000259" key="10">
    <source>
        <dbReference type="Pfam" id="PF20266"/>
    </source>
</evidence>
<evidence type="ECO:0000256" key="7">
    <source>
        <dbReference type="ARBA" id="ARBA00022840"/>
    </source>
</evidence>
<feature type="domain" description="Mab-21-like HhH/H2TH-like" evidence="10">
    <location>
        <begin position="278"/>
        <end position="370"/>
    </location>
</feature>
<evidence type="ECO:0000313" key="11">
    <source>
        <dbReference type="EMBL" id="KAK2569122.1"/>
    </source>
</evidence>
<evidence type="ECO:0000256" key="5">
    <source>
        <dbReference type="ARBA" id="ARBA00022723"/>
    </source>
</evidence>
<keyword evidence="8" id="KW-0460">Magnesium</keyword>
<name>A0AAD9QX43_ACRCE</name>
<evidence type="ECO:0000256" key="6">
    <source>
        <dbReference type="ARBA" id="ARBA00022741"/>
    </source>
</evidence>
<comment type="cofactor">
    <cofactor evidence="1">
        <name>Mg(2+)</name>
        <dbReference type="ChEBI" id="CHEBI:18420"/>
    </cofactor>
</comment>
<dbReference type="InterPro" id="IPR046903">
    <property type="entry name" value="Mab-21-like_nuc_Trfase"/>
</dbReference>
<dbReference type="InterPro" id="IPR046906">
    <property type="entry name" value="Mab-21_HhH/H2TH-like"/>
</dbReference>
<proteinExistence type="inferred from homology"/>
<comment type="caution">
    <text evidence="11">The sequence shown here is derived from an EMBL/GenBank/DDBJ whole genome shotgun (WGS) entry which is preliminary data.</text>
</comment>
<dbReference type="AlphaFoldDB" id="A0AAD9QX43"/>
<dbReference type="GO" id="GO:0016779">
    <property type="term" value="F:nucleotidyltransferase activity"/>
    <property type="evidence" value="ECO:0007669"/>
    <property type="project" value="UniProtKB-KW"/>
</dbReference>
<keyword evidence="5" id="KW-0479">Metal-binding</keyword>
<evidence type="ECO:0000256" key="3">
    <source>
        <dbReference type="ARBA" id="ARBA00022679"/>
    </source>
</evidence>
<keyword evidence="4" id="KW-0548">Nucleotidyltransferase</keyword>
<dbReference type="PANTHER" id="PTHR10656">
    <property type="entry name" value="CELL FATE DETERMINING PROTEIN MAB21-RELATED"/>
    <property type="match status" value="1"/>
</dbReference>
<dbReference type="EMBL" id="JARQWQ010000010">
    <property type="protein sequence ID" value="KAK2569122.1"/>
    <property type="molecule type" value="Genomic_DNA"/>
</dbReference>
<keyword evidence="12" id="KW-1185">Reference proteome</keyword>
<comment type="similarity">
    <text evidence="2">Belongs to the mab-21 family.</text>
</comment>
<evidence type="ECO:0000313" key="12">
    <source>
        <dbReference type="Proteomes" id="UP001249851"/>
    </source>
</evidence>
<keyword evidence="7" id="KW-0067">ATP-binding</keyword>
<gene>
    <name evidence="11" type="ORF">P5673_006011</name>
</gene>
<reference evidence="11" key="1">
    <citation type="journal article" date="2023" name="G3 (Bethesda)">
        <title>Whole genome assembly and annotation of the endangered Caribbean coral Acropora cervicornis.</title>
        <authorList>
            <person name="Selwyn J.D."/>
            <person name="Vollmer S.V."/>
        </authorList>
    </citation>
    <scope>NUCLEOTIDE SEQUENCE</scope>
    <source>
        <strain evidence="11">K2</strain>
    </source>
</reference>
<evidence type="ECO:0000259" key="9">
    <source>
        <dbReference type="Pfam" id="PF03281"/>
    </source>
</evidence>
<feature type="domain" description="Mab-21-like nucleotidyltransferase" evidence="9">
    <location>
        <begin position="200"/>
        <end position="270"/>
    </location>
</feature>
<accession>A0AAD9QX43</accession>
<dbReference type="Pfam" id="PF20266">
    <property type="entry name" value="Mab-21_C"/>
    <property type="match status" value="1"/>
</dbReference>
<dbReference type="SMART" id="SM01265">
    <property type="entry name" value="Mab-21"/>
    <property type="match status" value="1"/>
</dbReference>
<organism evidence="11 12">
    <name type="scientific">Acropora cervicornis</name>
    <name type="common">Staghorn coral</name>
    <dbReference type="NCBI Taxonomy" id="6130"/>
    <lineage>
        <taxon>Eukaryota</taxon>
        <taxon>Metazoa</taxon>
        <taxon>Cnidaria</taxon>
        <taxon>Anthozoa</taxon>
        <taxon>Hexacorallia</taxon>
        <taxon>Scleractinia</taxon>
        <taxon>Astrocoeniina</taxon>
        <taxon>Acroporidae</taxon>
        <taxon>Acropora</taxon>
    </lineage>
</organism>
<sequence>MGDSLYLDQILELVPFFNILRGDMESSINTVAEDLEKVCRENPNVEIIHTGSAVEELSLPHLESQTWNTDADHMLIRVNIKVADGVKIGERGIDARSKIEQNSMQSVLEPGSASAEKEHDLFYIYDASHKGYALLSYKRLSLPLEFRHVEECCLQNSKFIESSQNVIPLRGFSHFAAFDKGSITGPSYSLPCNIGSFNINRDFVYAVKCPFWPSQAEEWLHRARTNWPPDEVISWIVAQGCHVVPVGSHNSNLREYEWRFSFSVAELTLVRSLSKKQKMTYSLLKAVIKSELKLREIDVFASYHLKTCLLWFLEKNGTTWGENSLGTSILKLLDFLIEFYANGSLPNYFISTNNMIDHRSSDDVLKLCHALQQVRDTITLSFCRYIESNQSLPVSFDAPLSHFLQENARKFAENCKYNFLVMALAYILKKEKSGNVSSQLTVEARSLIKKALVLHQANQSEEETANLHLAIAKAAEVSHFVDEPAANVVLSLLDHYLASDGLKVTESSAVALAVFNVFLSLHPSPSLEPNEQVIRSPAFKETLVWACRIHEIHSNVIYDFVTANWKNGPHFFTDDEEAKKFMKLLMVILGMPTKQARSVTGALFKRDMEGQRFLVMRGLAHYLLHVHLESAYVAFQAAAYLMANSVFREIYNLVQWSTHEPSKHRAIELILSKPEFQTELSEEEFDKLIQIHHESTELR</sequence>
<keyword evidence="6" id="KW-0547">Nucleotide-binding</keyword>
<evidence type="ECO:0000256" key="8">
    <source>
        <dbReference type="ARBA" id="ARBA00022842"/>
    </source>
</evidence>
<protein>
    <submittedName>
        <fullName evidence="11">Nucleotidyltransferase MB21D2</fullName>
    </submittedName>
</protein>
<evidence type="ECO:0000256" key="1">
    <source>
        <dbReference type="ARBA" id="ARBA00001946"/>
    </source>
</evidence>
<dbReference type="Gene3D" id="1.10.1410.40">
    <property type="match status" value="1"/>
</dbReference>